<dbReference type="Pfam" id="PF00106">
    <property type="entry name" value="adh_short"/>
    <property type="match status" value="1"/>
</dbReference>
<dbReference type="PANTHER" id="PTHR44196">
    <property type="entry name" value="DEHYDROGENASE/REDUCTASE SDR FAMILY MEMBER 7B"/>
    <property type="match status" value="1"/>
</dbReference>
<keyword evidence="2" id="KW-0560">Oxidoreductase</keyword>
<dbReference type="PROSITE" id="PS00061">
    <property type="entry name" value="ADH_SHORT"/>
    <property type="match status" value="1"/>
</dbReference>
<dbReference type="InterPro" id="IPR020904">
    <property type="entry name" value="Sc_DH/Rdtase_CS"/>
</dbReference>
<comment type="caution">
    <text evidence="5">The sequence shown here is derived from an EMBL/GenBank/DDBJ whole genome shotgun (WGS) entry which is preliminary data.</text>
</comment>
<dbReference type="Gene3D" id="3.40.50.720">
    <property type="entry name" value="NAD(P)-binding Rossmann-like Domain"/>
    <property type="match status" value="1"/>
</dbReference>
<gene>
    <name evidence="5" type="ORF">ACFP1Z_15820</name>
</gene>
<comment type="similarity">
    <text evidence="1 3">Belongs to the short-chain dehydrogenases/reductases (SDR) family.</text>
</comment>
<name>A0ABW0Z2F1_9ACTN</name>
<evidence type="ECO:0000313" key="5">
    <source>
        <dbReference type="EMBL" id="MFC5721639.1"/>
    </source>
</evidence>
<dbReference type="SUPFAM" id="SSF51735">
    <property type="entry name" value="NAD(P)-binding Rossmann-fold domains"/>
    <property type="match status" value="1"/>
</dbReference>
<dbReference type="InterPro" id="IPR002347">
    <property type="entry name" value="SDR_fam"/>
</dbReference>
<accession>A0ABW0Z2F1</accession>
<protein>
    <submittedName>
        <fullName evidence="5">SDR family NAD(P)-dependent oxidoreductase</fullName>
    </submittedName>
</protein>
<reference evidence="6" key="1">
    <citation type="journal article" date="2019" name="Int. J. Syst. Evol. Microbiol.">
        <title>The Global Catalogue of Microorganisms (GCM) 10K type strain sequencing project: providing services to taxonomists for standard genome sequencing and annotation.</title>
        <authorList>
            <consortium name="The Broad Institute Genomics Platform"/>
            <consortium name="The Broad Institute Genome Sequencing Center for Infectious Disease"/>
            <person name="Wu L."/>
            <person name="Ma J."/>
        </authorList>
    </citation>
    <scope>NUCLEOTIDE SEQUENCE [LARGE SCALE GENOMIC DNA]</scope>
    <source>
        <strain evidence="6">CGMCC 4.7304</strain>
    </source>
</reference>
<evidence type="ECO:0000313" key="6">
    <source>
        <dbReference type="Proteomes" id="UP001596083"/>
    </source>
</evidence>
<dbReference type="PRINTS" id="PR00081">
    <property type="entry name" value="GDHRDH"/>
</dbReference>
<dbReference type="PANTHER" id="PTHR44196:SF1">
    <property type="entry name" value="DEHYDROGENASE_REDUCTASE SDR FAMILY MEMBER 7B"/>
    <property type="match status" value="1"/>
</dbReference>
<dbReference type="EMBL" id="JBHSPB010000008">
    <property type="protein sequence ID" value="MFC5721639.1"/>
    <property type="molecule type" value="Genomic_DNA"/>
</dbReference>
<dbReference type="InterPro" id="IPR036291">
    <property type="entry name" value="NAD(P)-bd_dom_sf"/>
</dbReference>
<dbReference type="InterPro" id="IPR057326">
    <property type="entry name" value="KR_dom"/>
</dbReference>
<dbReference type="SMART" id="SM00822">
    <property type="entry name" value="PKS_KR"/>
    <property type="match status" value="1"/>
</dbReference>
<proteinExistence type="inferred from homology"/>
<sequence length="250" mass="26134">MKIEGSVALVTGANRGIGRALVAEFLARGAARVHAAARDPHSLEPVIALAPDRVDPMELDLDRPGTITAAAASAPDVTIVVNNAGTHGVGHLLEMDLDVVEKVLMTNCVGPLLVMRAFAHMLQHRGGGAIVNVVSTAAFGATPSQGSYPASKAALHSMTQAVRADLAPYGISVHGVYPGPVDTDMLDYVIGHEPTFGDFPRATPRDVARAVLDGVEAGDEDIFPDPFALEIEAEWRADPKALAARLAAIE</sequence>
<evidence type="ECO:0000256" key="2">
    <source>
        <dbReference type="ARBA" id="ARBA00023002"/>
    </source>
</evidence>
<keyword evidence="6" id="KW-1185">Reference proteome</keyword>
<dbReference type="PRINTS" id="PR00080">
    <property type="entry name" value="SDRFAMILY"/>
</dbReference>
<dbReference type="RefSeq" id="WP_390316946.1">
    <property type="nucleotide sequence ID" value="NZ_JBHSPB010000008.1"/>
</dbReference>
<evidence type="ECO:0000259" key="4">
    <source>
        <dbReference type="SMART" id="SM00822"/>
    </source>
</evidence>
<organism evidence="5 6">
    <name type="scientific">Streptomyces gamaensis</name>
    <dbReference type="NCBI Taxonomy" id="1763542"/>
    <lineage>
        <taxon>Bacteria</taxon>
        <taxon>Bacillati</taxon>
        <taxon>Actinomycetota</taxon>
        <taxon>Actinomycetes</taxon>
        <taxon>Kitasatosporales</taxon>
        <taxon>Streptomycetaceae</taxon>
        <taxon>Streptomyces</taxon>
    </lineage>
</organism>
<dbReference type="Proteomes" id="UP001596083">
    <property type="component" value="Unassembled WGS sequence"/>
</dbReference>
<feature type="domain" description="Ketoreductase" evidence="4">
    <location>
        <begin position="6"/>
        <end position="177"/>
    </location>
</feature>
<evidence type="ECO:0000256" key="3">
    <source>
        <dbReference type="RuleBase" id="RU000363"/>
    </source>
</evidence>
<evidence type="ECO:0000256" key="1">
    <source>
        <dbReference type="ARBA" id="ARBA00006484"/>
    </source>
</evidence>